<dbReference type="PANTHER" id="PTHR30629:SF2">
    <property type="entry name" value="PROPHAGE INTEGRASE INTS-RELATED"/>
    <property type="match status" value="1"/>
</dbReference>
<dbReference type="SUPFAM" id="SSF56349">
    <property type="entry name" value="DNA breaking-rejoining enzymes"/>
    <property type="match status" value="1"/>
</dbReference>
<dbReference type="GO" id="GO:0006310">
    <property type="term" value="P:DNA recombination"/>
    <property type="evidence" value="ECO:0007669"/>
    <property type="project" value="UniProtKB-KW"/>
</dbReference>
<proteinExistence type="inferred from homology"/>
<dbReference type="Gene3D" id="1.10.150.130">
    <property type="match status" value="1"/>
</dbReference>
<feature type="domain" description="Tyr recombinase" evidence="5">
    <location>
        <begin position="178"/>
        <end position="395"/>
    </location>
</feature>
<dbReference type="OrthoDB" id="1822491at2"/>
<keyword evidence="3" id="KW-0238">DNA-binding</keyword>
<comment type="similarity">
    <text evidence="1">Belongs to the 'phage' integrase family.</text>
</comment>
<evidence type="ECO:0000259" key="5">
    <source>
        <dbReference type="PROSITE" id="PS51898"/>
    </source>
</evidence>
<dbReference type="Pfam" id="PF00589">
    <property type="entry name" value="Phage_integrase"/>
    <property type="match status" value="1"/>
</dbReference>
<dbReference type="AlphaFoldDB" id="A0A554S7W4"/>
<evidence type="ECO:0000256" key="2">
    <source>
        <dbReference type="ARBA" id="ARBA00022908"/>
    </source>
</evidence>
<evidence type="ECO:0000256" key="4">
    <source>
        <dbReference type="ARBA" id="ARBA00023172"/>
    </source>
</evidence>
<dbReference type="InterPro" id="IPR050808">
    <property type="entry name" value="Phage_Integrase"/>
</dbReference>
<dbReference type="InterPro" id="IPR010998">
    <property type="entry name" value="Integrase_recombinase_N"/>
</dbReference>
<evidence type="ECO:0000313" key="7">
    <source>
        <dbReference type="Proteomes" id="UP000316988"/>
    </source>
</evidence>
<evidence type="ECO:0000313" key="6">
    <source>
        <dbReference type="EMBL" id="TSD62416.1"/>
    </source>
</evidence>
<name>A0A554S7W4_9ACTN</name>
<accession>A0A554S7W4</accession>
<dbReference type="GO" id="GO:0003677">
    <property type="term" value="F:DNA binding"/>
    <property type="evidence" value="ECO:0007669"/>
    <property type="project" value="UniProtKB-KW"/>
</dbReference>
<organism evidence="6 7">
    <name type="scientific">Aeromicrobium piscarium</name>
    <dbReference type="NCBI Taxonomy" id="2590901"/>
    <lineage>
        <taxon>Bacteria</taxon>
        <taxon>Bacillati</taxon>
        <taxon>Actinomycetota</taxon>
        <taxon>Actinomycetes</taxon>
        <taxon>Propionibacteriales</taxon>
        <taxon>Nocardioidaceae</taxon>
        <taxon>Aeromicrobium</taxon>
    </lineage>
</organism>
<dbReference type="EMBL" id="VLNT01000009">
    <property type="protein sequence ID" value="TSD62416.1"/>
    <property type="molecule type" value="Genomic_DNA"/>
</dbReference>
<sequence length="402" mass="44293">MPRQKLRAGQLGTIQTLVLPSGRIQARALLCDDLGVQHRLKASAVTEADAVGDLHTKADALRHATGGAQLTRDSTIAEACEVFLRDKEESGLVEDSTVEAYEASVRNVVIPACGDLLLIDLSVRRCNRILTDIRTDLSLSSARKARSVLSQTCAIAIEHEVLMHNPVRDTRRLPLPEKKESVLTPGQLLIVQDLIRGWRTGPGHSGPRPNVAILEDAMWIMVGTSVRIGEVLALRRTEVDVTTKTPMARFDGTIRYTKKQGLHRKNAPKRTRQKRRIALPSFSAAAMRRRLAVTDSEPEAYLFATRTGKPLSVSNYERLLRTFVDDNQAALQAAGIDVDDFSTHIFRRSTATIVEAKAGIGLASRLLGHADEQVTRRSYVVTEELVDPVTADIMDDAFVDLL</sequence>
<reference evidence="6 7" key="1">
    <citation type="submission" date="2019-07" db="EMBL/GenBank/DDBJ databases">
        <authorList>
            <person name="Zhao L.H."/>
        </authorList>
    </citation>
    <scope>NUCLEOTIDE SEQUENCE [LARGE SCALE GENOMIC DNA]</scope>
    <source>
        <strain evidence="6 7">Co35</strain>
    </source>
</reference>
<protein>
    <submittedName>
        <fullName evidence="6">Phage integrase family protein</fullName>
    </submittedName>
</protein>
<dbReference type="Gene3D" id="1.10.443.10">
    <property type="entry name" value="Intergrase catalytic core"/>
    <property type="match status" value="1"/>
</dbReference>
<dbReference type="InterPro" id="IPR011010">
    <property type="entry name" value="DNA_brk_join_enz"/>
</dbReference>
<dbReference type="RefSeq" id="WP_143913850.1">
    <property type="nucleotide sequence ID" value="NZ_VLNT01000009.1"/>
</dbReference>
<keyword evidence="4" id="KW-0233">DNA recombination</keyword>
<evidence type="ECO:0000256" key="3">
    <source>
        <dbReference type="ARBA" id="ARBA00023125"/>
    </source>
</evidence>
<gene>
    <name evidence="6" type="ORF">FNM00_12370</name>
</gene>
<comment type="caution">
    <text evidence="6">The sequence shown here is derived from an EMBL/GenBank/DDBJ whole genome shotgun (WGS) entry which is preliminary data.</text>
</comment>
<dbReference type="InterPro" id="IPR013762">
    <property type="entry name" value="Integrase-like_cat_sf"/>
</dbReference>
<keyword evidence="2" id="KW-0229">DNA integration</keyword>
<evidence type="ECO:0000256" key="1">
    <source>
        <dbReference type="ARBA" id="ARBA00008857"/>
    </source>
</evidence>
<keyword evidence="7" id="KW-1185">Reference proteome</keyword>
<dbReference type="InterPro" id="IPR002104">
    <property type="entry name" value="Integrase_catalytic"/>
</dbReference>
<dbReference type="PROSITE" id="PS51898">
    <property type="entry name" value="TYR_RECOMBINASE"/>
    <property type="match status" value="1"/>
</dbReference>
<dbReference type="Proteomes" id="UP000316988">
    <property type="component" value="Unassembled WGS sequence"/>
</dbReference>
<dbReference type="GO" id="GO:0015074">
    <property type="term" value="P:DNA integration"/>
    <property type="evidence" value="ECO:0007669"/>
    <property type="project" value="UniProtKB-KW"/>
</dbReference>
<dbReference type="PANTHER" id="PTHR30629">
    <property type="entry name" value="PROPHAGE INTEGRASE"/>
    <property type="match status" value="1"/>
</dbReference>